<protein>
    <submittedName>
        <fullName evidence="2">Uncharacterized protein LOC105843161</fullName>
    </submittedName>
</protein>
<organism evidence="1 2">
    <name type="scientific">Hydra vulgaris</name>
    <name type="common">Hydra</name>
    <name type="synonym">Hydra attenuata</name>
    <dbReference type="NCBI Taxonomy" id="6087"/>
    <lineage>
        <taxon>Eukaryota</taxon>
        <taxon>Metazoa</taxon>
        <taxon>Cnidaria</taxon>
        <taxon>Hydrozoa</taxon>
        <taxon>Hydroidolina</taxon>
        <taxon>Anthoathecata</taxon>
        <taxon>Aplanulata</taxon>
        <taxon>Hydridae</taxon>
        <taxon>Hydra</taxon>
    </lineage>
</organism>
<dbReference type="GeneID" id="105843161"/>
<reference evidence="2" key="1">
    <citation type="submission" date="2025-08" db="UniProtKB">
        <authorList>
            <consortium name="RefSeq"/>
        </authorList>
    </citation>
    <scope>IDENTIFICATION</scope>
</reference>
<dbReference type="Proteomes" id="UP001652625">
    <property type="component" value="Chromosome 04"/>
</dbReference>
<proteinExistence type="predicted"/>
<evidence type="ECO:0000313" key="1">
    <source>
        <dbReference type="Proteomes" id="UP001652625"/>
    </source>
</evidence>
<keyword evidence="1" id="KW-1185">Reference proteome</keyword>
<accession>A0ABM4BP06</accession>
<evidence type="ECO:0000313" key="2">
    <source>
        <dbReference type="RefSeq" id="XP_065650846.1"/>
    </source>
</evidence>
<sequence length="384" mass="44441">MFQNPQMPFLINHFEQYNNALSYPPENTFMGMLQSPYFPHSISSDYKYLNATNLWPFQQPFLQDQIHMFASLPSINASSSSFLPIPGNFFTHQSRIAQTEKYDLKIPNVDAENSINLDSQTINRLKREFSYINTDGFQPDDVECLSFSSLLKPKISFGNCPQHAEKSALNKGFCLDQNINMTIKVKNCAGTVASNLFSHVYDTNLSNNVLNKNDVKLKQRRKRKKSICSKQCPILDGSKKKVKDVETVPSTKSNSFTTSNNVFSKNNLEMRLYYEKNEFHGYTQYLRKLASIISDVNFDDKLSQLFYNQLSRPFEDTCMQPLKYCERNVDNYARILTESKKMQSVYADCSLSMQYDKYPLQMQFDQAMEHSNPILIKHLRLSVE</sequence>
<gene>
    <name evidence="2" type="primary">LOC105843161</name>
</gene>
<name>A0ABM4BP06_HYDVU</name>
<dbReference type="RefSeq" id="XP_065650846.1">
    <property type="nucleotide sequence ID" value="XM_065794774.1"/>
</dbReference>